<protein>
    <submittedName>
        <fullName evidence="1">Uncharacterized protein</fullName>
    </submittedName>
</protein>
<gene>
    <name evidence="1" type="ORF">H744_1c0553</name>
</gene>
<dbReference type="KEGG" id="pgb:H744_1c0553"/>
<proteinExistence type="predicted"/>
<dbReference type="EMBL" id="CP005973">
    <property type="protein sequence ID" value="AJR05578.1"/>
    <property type="molecule type" value="Genomic_DNA"/>
</dbReference>
<dbReference type="Proteomes" id="UP000032303">
    <property type="component" value="Chromosome 1"/>
</dbReference>
<sequence>MIRVLFRNKRIVLTLTRSEKLVSFGRADEIILVQPFGRMAPPANPYLTPFKGNFRMVKLCFSQPCNPVSERPGHFKVLERKLSLKLFNTSNFNRLPFWQGGEQCYFFIFCHFRCSSMAGFALEFM</sequence>
<evidence type="ECO:0000313" key="2">
    <source>
        <dbReference type="Proteomes" id="UP000032303"/>
    </source>
</evidence>
<dbReference type="AlphaFoldDB" id="A0A0C5WEM5"/>
<evidence type="ECO:0000313" key="1">
    <source>
        <dbReference type="EMBL" id="AJR05578.1"/>
    </source>
</evidence>
<name>A0A0C5WEM5_9GAMM</name>
<organism evidence="1 2">
    <name type="scientific">Photobacterium gaetbulicola Gung47</name>
    <dbReference type="NCBI Taxonomy" id="658445"/>
    <lineage>
        <taxon>Bacteria</taxon>
        <taxon>Pseudomonadati</taxon>
        <taxon>Pseudomonadota</taxon>
        <taxon>Gammaproteobacteria</taxon>
        <taxon>Vibrionales</taxon>
        <taxon>Vibrionaceae</taxon>
        <taxon>Photobacterium</taxon>
    </lineage>
</organism>
<reference evidence="1 2" key="1">
    <citation type="submission" date="2013-05" db="EMBL/GenBank/DDBJ databases">
        <title>Complete genome sequence of the lipase-producing bacterium Photobacterium gaetbulicola Gung47.</title>
        <authorList>
            <person name="Kim Y.-O."/>
        </authorList>
    </citation>
    <scope>NUCLEOTIDE SEQUENCE [LARGE SCALE GENOMIC DNA]</scope>
    <source>
        <strain evidence="1 2">Gung47</strain>
    </source>
</reference>
<keyword evidence="2" id="KW-1185">Reference proteome</keyword>
<dbReference type="HOGENOM" id="CLU_1990563_0_0_6"/>
<accession>A0A0C5WEM5</accession>